<dbReference type="Proteomes" id="UP000814243">
    <property type="component" value="Unassembled WGS sequence"/>
</dbReference>
<evidence type="ECO:0000313" key="1">
    <source>
        <dbReference type="EMBL" id="KAH9635281.1"/>
    </source>
</evidence>
<organism evidence="1 2">
    <name type="scientific">Spodoptera exigua</name>
    <name type="common">Beet armyworm</name>
    <name type="synonym">Noctua fulgens</name>
    <dbReference type="NCBI Taxonomy" id="7107"/>
    <lineage>
        <taxon>Eukaryota</taxon>
        <taxon>Metazoa</taxon>
        <taxon>Ecdysozoa</taxon>
        <taxon>Arthropoda</taxon>
        <taxon>Hexapoda</taxon>
        <taxon>Insecta</taxon>
        <taxon>Pterygota</taxon>
        <taxon>Neoptera</taxon>
        <taxon>Endopterygota</taxon>
        <taxon>Lepidoptera</taxon>
        <taxon>Glossata</taxon>
        <taxon>Ditrysia</taxon>
        <taxon>Noctuoidea</taxon>
        <taxon>Noctuidae</taxon>
        <taxon>Amphipyrinae</taxon>
        <taxon>Spodoptera</taxon>
    </lineage>
</organism>
<comment type="caution">
    <text evidence="1">The sequence shown here is derived from an EMBL/GenBank/DDBJ whole genome shotgun (WGS) entry which is preliminary data.</text>
</comment>
<accession>A0A922SF07</accession>
<sequence length="77" mass="8806">MTRDYFSQSPPAYELSASWMDEEPKKASPVFGLDELYLAVLATLKLKRKIQNAKHNIVGYRVEQKTAKGTKLVQDFD</sequence>
<evidence type="ECO:0000313" key="2">
    <source>
        <dbReference type="Proteomes" id="UP000814243"/>
    </source>
</evidence>
<dbReference type="AlphaFoldDB" id="A0A922SF07"/>
<protein>
    <submittedName>
        <fullName evidence="1">Uncharacterized protein</fullName>
    </submittedName>
</protein>
<dbReference type="EMBL" id="JACEFF010000564">
    <property type="protein sequence ID" value="KAH9635281.1"/>
    <property type="molecule type" value="Genomic_DNA"/>
</dbReference>
<proteinExistence type="predicted"/>
<name>A0A922SF07_SPOEX</name>
<reference evidence="1" key="1">
    <citation type="journal article" date="2021" name="G3 (Bethesda)">
        <title>Genome and transcriptome analysis of the beet armyworm Spodoptera exigua reveals targets for pest control. .</title>
        <authorList>
            <person name="Simon S."/>
            <person name="Breeschoten T."/>
            <person name="Jansen H.J."/>
            <person name="Dirks R.P."/>
            <person name="Schranz M.E."/>
            <person name="Ros V.I.D."/>
        </authorList>
    </citation>
    <scope>NUCLEOTIDE SEQUENCE</scope>
    <source>
        <strain evidence="1">TB_SE_WUR_2020</strain>
    </source>
</reference>
<gene>
    <name evidence="1" type="ORF">HF086_001937</name>
</gene>